<dbReference type="PANTHER" id="PTHR42756:SF1">
    <property type="entry name" value="TRANSCRIPTIONAL REPRESSOR OF EMRAB OPERON"/>
    <property type="match status" value="1"/>
</dbReference>
<evidence type="ECO:0000313" key="6">
    <source>
        <dbReference type="Proteomes" id="UP001457661"/>
    </source>
</evidence>
<keyword evidence="3" id="KW-0804">Transcription</keyword>
<proteinExistence type="predicted"/>
<evidence type="ECO:0000256" key="1">
    <source>
        <dbReference type="ARBA" id="ARBA00023015"/>
    </source>
</evidence>
<dbReference type="SMART" id="SM00347">
    <property type="entry name" value="HTH_MARR"/>
    <property type="match status" value="1"/>
</dbReference>
<dbReference type="Gene3D" id="1.10.10.10">
    <property type="entry name" value="Winged helix-like DNA-binding domain superfamily/Winged helix DNA-binding domain"/>
    <property type="match status" value="1"/>
</dbReference>
<gene>
    <name evidence="5" type="ORF">WNY57_14910</name>
</gene>
<evidence type="ECO:0000256" key="3">
    <source>
        <dbReference type="ARBA" id="ARBA00023163"/>
    </source>
</evidence>
<organism evidence="5 6">
    <name type="scientific">Pseudoalteromonas arctica</name>
    <dbReference type="NCBI Taxonomy" id="394751"/>
    <lineage>
        <taxon>Bacteria</taxon>
        <taxon>Pseudomonadati</taxon>
        <taxon>Pseudomonadota</taxon>
        <taxon>Gammaproteobacteria</taxon>
        <taxon>Alteromonadales</taxon>
        <taxon>Pseudoalteromonadaceae</taxon>
        <taxon>Pseudoalteromonas</taxon>
    </lineage>
</organism>
<dbReference type="PROSITE" id="PS50995">
    <property type="entry name" value="HTH_MARR_2"/>
    <property type="match status" value="1"/>
</dbReference>
<dbReference type="SUPFAM" id="SSF46785">
    <property type="entry name" value="Winged helix' DNA-binding domain"/>
    <property type="match status" value="1"/>
</dbReference>
<dbReference type="Proteomes" id="UP001457661">
    <property type="component" value="Unassembled WGS sequence"/>
</dbReference>
<dbReference type="EMBL" id="JBBMQX010000012">
    <property type="protein sequence ID" value="MEM5533726.1"/>
    <property type="molecule type" value="Genomic_DNA"/>
</dbReference>
<evidence type="ECO:0000256" key="2">
    <source>
        <dbReference type="ARBA" id="ARBA00023125"/>
    </source>
</evidence>
<sequence>MQIYLYSGITMQNMPSIKRCTREELAPEQDLGRLVSFLRSRLAIHVDAKLLPMDLTSAQYIVVVLLARESVNTLAGLCEYMVYDRGAMSRLLNRLEEKGLIIKTQCELDKRSTILCLSEKGKALCPEIMPVVNEVYAQALNGFSEPEKNQIIDLLFKAINNLDTLPEIPPTNRLSIK</sequence>
<comment type="caution">
    <text evidence="5">The sequence shown here is derived from an EMBL/GenBank/DDBJ whole genome shotgun (WGS) entry which is preliminary data.</text>
</comment>
<dbReference type="InterPro" id="IPR036390">
    <property type="entry name" value="WH_DNA-bd_sf"/>
</dbReference>
<dbReference type="RefSeq" id="WP_231611873.1">
    <property type="nucleotide sequence ID" value="NZ_JABCAH010000002.1"/>
</dbReference>
<dbReference type="InterPro" id="IPR036388">
    <property type="entry name" value="WH-like_DNA-bd_sf"/>
</dbReference>
<reference evidence="5 6" key="1">
    <citation type="submission" date="2024-03" db="EMBL/GenBank/DDBJ databases">
        <title>Community enrichment and isolation of bacterial strains for fucoidan degradation.</title>
        <authorList>
            <person name="Sichert A."/>
        </authorList>
    </citation>
    <scope>NUCLEOTIDE SEQUENCE [LARGE SCALE GENOMIC DNA]</scope>
    <source>
        <strain evidence="5 6">AS26</strain>
    </source>
</reference>
<feature type="domain" description="HTH marR-type" evidence="4">
    <location>
        <begin position="28"/>
        <end position="160"/>
    </location>
</feature>
<dbReference type="PROSITE" id="PS01117">
    <property type="entry name" value="HTH_MARR_1"/>
    <property type="match status" value="1"/>
</dbReference>
<dbReference type="PRINTS" id="PR00598">
    <property type="entry name" value="HTHMARR"/>
</dbReference>
<name>A0ABU9TJ23_9GAMM</name>
<keyword evidence="1" id="KW-0805">Transcription regulation</keyword>
<protein>
    <submittedName>
        <fullName evidence="5">MarR family transcriptional regulator</fullName>
    </submittedName>
</protein>
<dbReference type="InterPro" id="IPR023187">
    <property type="entry name" value="Tscrpt_reg_MarR-type_CS"/>
</dbReference>
<accession>A0ABU9TJ23</accession>
<dbReference type="Pfam" id="PF12802">
    <property type="entry name" value="MarR_2"/>
    <property type="match status" value="1"/>
</dbReference>
<dbReference type="PANTHER" id="PTHR42756">
    <property type="entry name" value="TRANSCRIPTIONAL REGULATOR, MARR"/>
    <property type="match status" value="1"/>
</dbReference>
<dbReference type="InterPro" id="IPR000835">
    <property type="entry name" value="HTH_MarR-typ"/>
</dbReference>
<keyword evidence="6" id="KW-1185">Reference proteome</keyword>
<evidence type="ECO:0000313" key="5">
    <source>
        <dbReference type="EMBL" id="MEM5533726.1"/>
    </source>
</evidence>
<keyword evidence="2" id="KW-0238">DNA-binding</keyword>
<evidence type="ECO:0000259" key="4">
    <source>
        <dbReference type="PROSITE" id="PS50995"/>
    </source>
</evidence>